<keyword evidence="2" id="KW-0732">Signal</keyword>
<dbReference type="InterPro" id="IPR015943">
    <property type="entry name" value="WD40/YVTN_repeat-like_dom_sf"/>
</dbReference>
<proteinExistence type="predicted"/>
<dbReference type="PROSITE" id="PS50093">
    <property type="entry name" value="PKD"/>
    <property type="match status" value="1"/>
</dbReference>
<dbReference type="InterPro" id="IPR035986">
    <property type="entry name" value="PKD_dom_sf"/>
</dbReference>
<dbReference type="SUPFAM" id="SSF49299">
    <property type="entry name" value="PKD domain"/>
    <property type="match status" value="1"/>
</dbReference>
<dbReference type="eggNOG" id="COG3391">
    <property type="taxonomic scope" value="Bacteria"/>
</dbReference>
<dbReference type="InterPro" id="IPR013783">
    <property type="entry name" value="Ig-like_fold"/>
</dbReference>
<dbReference type="Gene3D" id="2.130.10.10">
    <property type="entry name" value="YVTN repeat-like/Quinoprotein amine dehydrogenase"/>
    <property type="match status" value="1"/>
</dbReference>
<protein>
    <submittedName>
        <fullName evidence="4">PKD domain-containing protein</fullName>
    </submittedName>
</protein>
<dbReference type="Gene3D" id="2.60.40.10">
    <property type="entry name" value="Immunoglobulins"/>
    <property type="match status" value="2"/>
</dbReference>
<dbReference type="InterPro" id="IPR022409">
    <property type="entry name" value="PKD/Chitinase_dom"/>
</dbReference>
<evidence type="ECO:0000313" key="5">
    <source>
        <dbReference type="Proteomes" id="UP000183015"/>
    </source>
</evidence>
<dbReference type="Proteomes" id="UP000183015">
    <property type="component" value="Unassembled WGS sequence"/>
</dbReference>
<dbReference type="GO" id="GO:0005975">
    <property type="term" value="P:carbohydrate metabolic process"/>
    <property type="evidence" value="ECO:0007669"/>
    <property type="project" value="UniProtKB-ARBA"/>
</dbReference>
<feature type="non-terminal residue" evidence="4">
    <location>
        <position position="633"/>
    </location>
</feature>
<dbReference type="CDD" id="cd00146">
    <property type="entry name" value="PKD"/>
    <property type="match status" value="1"/>
</dbReference>
<keyword evidence="5" id="KW-1185">Reference proteome</keyword>
<dbReference type="EMBL" id="FOAZ01000003">
    <property type="protein sequence ID" value="SEK65660.1"/>
    <property type="molecule type" value="Genomic_DNA"/>
</dbReference>
<name>A0A1H7IVH6_STRJI</name>
<evidence type="ECO:0000259" key="3">
    <source>
        <dbReference type="PROSITE" id="PS50093"/>
    </source>
</evidence>
<evidence type="ECO:0000313" key="4">
    <source>
        <dbReference type="EMBL" id="SEK65660.1"/>
    </source>
</evidence>
<feature type="region of interest" description="Disordered" evidence="1">
    <location>
        <begin position="470"/>
        <end position="509"/>
    </location>
</feature>
<feature type="domain" description="PKD" evidence="3">
    <location>
        <begin position="478"/>
        <end position="541"/>
    </location>
</feature>
<dbReference type="RefSeq" id="WP_143094193.1">
    <property type="nucleotide sequence ID" value="NZ_FOAZ01000003.1"/>
</dbReference>
<feature type="chain" id="PRO_5038925818" evidence="2">
    <location>
        <begin position="31"/>
        <end position="633"/>
    </location>
</feature>
<feature type="signal peptide" evidence="2">
    <location>
        <begin position="1"/>
        <end position="30"/>
    </location>
</feature>
<dbReference type="InterPro" id="IPR000601">
    <property type="entry name" value="PKD_dom"/>
</dbReference>
<reference evidence="5" key="1">
    <citation type="submission" date="2016-10" db="EMBL/GenBank/DDBJ databases">
        <authorList>
            <person name="Varghese N."/>
        </authorList>
    </citation>
    <scope>NUCLEOTIDE SEQUENCE [LARGE SCALE GENOMIC DNA]</scope>
    <source>
        <strain evidence="5">DSM 45096 / BCRC 16803 / CGMCC 4.1857 / CIP 109030 / JCM 12277 / KCTC 19219 / NBRC 100920 / 33214</strain>
    </source>
</reference>
<dbReference type="Pfam" id="PF18911">
    <property type="entry name" value="PKD_4"/>
    <property type="match status" value="1"/>
</dbReference>
<gene>
    <name evidence="4" type="ORF">SAMN05414137_1031</name>
</gene>
<evidence type="ECO:0000256" key="2">
    <source>
        <dbReference type="SAM" id="SignalP"/>
    </source>
</evidence>
<organism evidence="4 5">
    <name type="scientific">Streptacidiphilus jiangxiensis</name>
    <dbReference type="NCBI Taxonomy" id="235985"/>
    <lineage>
        <taxon>Bacteria</taxon>
        <taxon>Bacillati</taxon>
        <taxon>Actinomycetota</taxon>
        <taxon>Actinomycetes</taxon>
        <taxon>Kitasatosporales</taxon>
        <taxon>Streptomycetaceae</taxon>
        <taxon>Streptacidiphilus</taxon>
    </lineage>
</organism>
<accession>A0A1H7IVH6</accession>
<dbReference type="SUPFAM" id="SSF69322">
    <property type="entry name" value="Tricorn protease domain 2"/>
    <property type="match status" value="1"/>
</dbReference>
<dbReference type="AlphaFoldDB" id="A0A1H7IVH6"/>
<evidence type="ECO:0000256" key="1">
    <source>
        <dbReference type="SAM" id="MobiDB-lite"/>
    </source>
</evidence>
<dbReference type="SMART" id="SM00089">
    <property type="entry name" value="PKD"/>
    <property type="match status" value="1"/>
</dbReference>
<dbReference type="OrthoDB" id="4332189at2"/>
<sequence length="633" mass="63830">MQLKRVSVLAAMAVVAGLTSTLGPVASATAADPAPVPLSSSLADFGQMVATPSHLFFTAPSALALGGTKAENQVLVTDLDGGNATPIPNEPGAAAMALSKDGSTLYVARSKDSSIAAIDATAAVPAETAHYALGDGVTPTSVAVIGSTVWFGYAKGTEYGLGSLDLSGATPVVTLTPIVDAGFAPVHLKAFGTSFGTSGLVLADGDHTGSWVRSYDVSSGTPVAGKTVTRAGVSLVALDVTADGLDVVTGWDDNAVEVYDIASMTVYQAYPVPKITDGTMMPTSLAIGADGILAVGVQGGDVHTFAGGELRSFGIGGGVPGGAVAWSSDQSRLYTITADSEGGDNPVLHILTNPELATTRLNATTPATAVPGQQVTVSGTLASGWGAWDAGITVSVSRDGTVLDAAVPVNGDGSYSFTDTLPTAADGTVYHYAVSYAGDAKHAAAQASAQISEPAPLTPLAQISPVGGSQSLTVQADTGSSTDSSTITSRTMDFGDGTGPVDISTPGKTTHTYEFPGTYQVKLTEGDAAGRKASVTYPVTVGLAASARMNLIARDAAGALWQYQGSGISSRVFEPRAEIGPGWNTYKMLTSLAGQRADGTGDLVARDASGVLWLYQGTGNPAAPFKSRVRIGG</sequence>
<feature type="compositionally biased region" description="Low complexity" evidence="1">
    <location>
        <begin position="478"/>
        <end position="491"/>
    </location>
</feature>